<evidence type="ECO:0000256" key="5">
    <source>
        <dbReference type="ARBA" id="ARBA00023004"/>
    </source>
</evidence>
<accession>A0A939PG02</accession>
<evidence type="ECO:0000256" key="6">
    <source>
        <dbReference type="ARBA" id="ARBA00023033"/>
    </source>
</evidence>
<dbReference type="Pfam" id="PF00067">
    <property type="entry name" value="p450"/>
    <property type="match status" value="1"/>
</dbReference>
<dbReference type="InterPro" id="IPR017972">
    <property type="entry name" value="Cyt_P450_CS"/>
</dbReference>
<evidence type="ECO:0000256" key="4">
    <source>
        <dbReference type="ARBA" id="ARBA00023002"/>
    </source>
</evidence>
<keyword evidence="4 7" id="KW-0560">Oxidoreductase</keyword>
<reference evidence="9" key="1">
    <citation type="submission" date="2021-03" db="EMBL/GenBank/DDBJ databases">
        <authorList>
            <person name="Kanchanasin P."/>
            <person name="Saeng-In P."/>
            <person name="Phongsopitanun W."/>
            <person name="Yuki M."/>
            <person name="Kudo T."/>
            <person name="Ohkuma M."/>
            <person name="Tanasupawat S."/>
        </authorList>
    </citation>
    <scope>NUCLEOTIDE SEQUENCE</scope>
    <source>
        <strain evidence="9">GKU 128</strain>
    </source>
</reference>
<dbReference type="GO" id="GO:0005506">
    <property type="term" value="F:iron ion binding"/>
    <property type="evidence" value="ECO:0007669"/>
    <property type="project" value="InterPro"/>
</dbReference>
<evidence type="ECO:0000313" key="10">
    <source>
        <dbReference type="Proteomes" id="UP000669179"/>
    </source>
</evidence>
<organism evidence="9 10">
    <name type="scientific">Actinomadura barringtoniae</name>
    <dbReference type="NCBI Taxonomy" id="1427535"/>
    <lineage>
        <taxon>Bacteria</taxon>
        <taxon>Bacillati</taxon>
        <taxon>Actinomycetota</taxon>
        <taxon>Actinomycetes</taxon>
        <taxon>Streptosporangiales</taxon>
        <taxon>Thermomonosporaceae</taxon>
        <taxon>Actinomadura</taxon>
    </lineage>
</organism>
<keyword evidence="5 7" id="KW-0408">Iron</keyword>
<dbReference type="GO" id="GO:0020037">
    <property type="term" value="F:heme binding"/>
    <property type="evidence" value="ECO:0007669"/>
    <property type="project" value="InterPro"/>
</dbReference>
<dbReference type="CDD" id="cd20625">
    <property type="entry name" value="CYP164-like"/>
    <property type="match status" value="1"/>
</dbReference>
<dbReference type="GO" id="GO:0016705">
    <property type="term" value="F:oxidoreductase activity, acting on paired donors, with incorporation or reduction of molecular oxygen"/>
    <property type="evidence" value="ECO:0007669"/>
    <property type="project" value="InterPro"/>
</dbReference>
<dbReference type="PANTHER" id="PTHR46696:SF1">
    <property type="entry name" value="CYTOCHROME P450 YJIB-RELATED"/>
    <property type="match status" value="1"/>
</dbReference>
<dbReference type="InterPro" id="IPR001128">
    <property type="entry name" value="Cyt_P450"/>
</dbReference>
<evidence type="ECO:0000256" key="8">
    <source>
        <dbReference type="SAM" id="MobiDB-lite"/>
    </source>
</evidence>
<dbReference type="PANTHER" id="PTHR46696">
    <property type="entry name" value="P450, PUTATIVE (EUROFUNG)-RELATED"/>
    <property type="match status" value="1"/>
</dbReference>
<feature type="region of interest" description="Disordered" evidence="8">
    <location>
        <begin position="1"/>
        <end position="27"/>
    </location>
</feature>
<protein>
    <submittedName>
        <fullName evidence="9">Cytochrome P450</fullName>
    </submittedName>
</protein>
<gene>
    <name evidence="9" type="ORF">J4573_30955</name>
</gene>
<keyword evidence="6 7" id="KW-0503">Monooxygenase</keyword>
<keyword evidence="10" id="KW-1185">Reference proteome</keyword>
<comment type="similarity">
    <text evidence="1 7">Belongs to the cytochrome P450 family.</text>
</comment>
<dbReference type="InterPro" id="IPR002397">
    <property type="entry name" value="Cyt_P450_B"/>
</dbReference>
<comment type="caution">
    <text evidence="9">The sequence shown here is derived from an EMBL/GenBank/DDBJ whole genome shotgun (WGS) entry which is preliminary data.</text>
</comment>
<proteinExistence type="inferred from homology"/>
<dbReference type="Gene3D" id="1.10.630.10">
    <property type="entry name" value="Cytochrome P450"/>
    <property type="match status" value="1"/>
</dbReference>
<name>A0A939PG02_9ACTN</name>
<dbReference type="FunFam" id="1.10.630.10:FF:000018">
    <property type="entry name" value="Cytochrome P450 monooxygenase"/>
    <property type="match status" value="1"/>
</dbReference>
<dbReference type="PRINTS" id="PR00359">
    <property type="entry name" value="BP450"/>
</dbReference>
<dbReference type="AlphaFoldDB" id="A0A939PG02"/>
<dbReference type="EMBL" id="JAGEOJ010000013">
    <property type="protein sequence ID" value="MBO2451547.1"/>
    <property type="molecule type" value="Genomic_DNA"/>
</dbReference>
<dbReference type="InterPro" id="IPR036396">
    <property type="entry name" value="Cyt_P450_sf"/>
</dbReference>
<evidence type="ECO:0000313" key="9">
    <source>
        <dbReference type="EMBL" id="MBO2451547.1"/>
    </source>
</evidence>
<evidence type="ECO:0000256" key="1">
    <source>
        <dbReference type="ARBA" id="ARBA00010617"/>
    </source>
</evidence>
<dbReference type="PROSITE" id="PS00086">
    <property type="entry name" value="CYTOCHROME_P450"/>
    <property type="match status" value="1"/>
</dbReference>
<evidence type="ECO:0000256" key="7">
    <source>
        <dbReference type="RuleBase" id="RU000461"/>
    </source>
</evidence>
<sequence>MSRPPFWGLPPSRQARRQGPKSNKLSDVAYDPWSPGFVADPYPAFERLRNERPVFFHEPTGQWVITRYEDVDALLRDRRLGRSYLHVGGHEEFGQQPEAEFLKPFWDLIRAGMLDVEPPTHTRLRRLVSKAFTARMVEGLRPMVRALAEELAAGLAAKGGGDLVAEIAEPLPVNVIAEMLGVPASDRDLLRPWSADICGMYELNPSEENQRIAVRAAVEFSGYLRELARSRRAEPRDDLISALAQVVDEGDRLSEDELIGTCVLLLNAGHEATVNTTANGWWSLFRNPGELARLRADHGLIPTAVEELMRYDTSAPMFERWVLEDIRIGGVDIPRGAEVALQFASANRDPAVFADPDRLDLARDPNPHITFGLGIHYCLGAPLARIELNESYGAILRAAPALKLAVEPEWKPGFVLRGLESLQVEV</sequence>
<dbReference type="Proteomes" id="UP000669179">
    <property type="component" value="Unassembled WGS sequence"/>
</dbReference>
<evidence type="ECO:0000256" key="2">
    <source>
        <dbReference type="ARBA" id="ARBA00022617"/>
    </source>
</evidence>
<keyword evidence="2 7" id="KW-0349">Heme</keyword>
<keyword evidence="3 7" id="KW-0479">Metal-binding</keyword>
<dbReference type="SUPFAM" id="SSF48264">
    <property type="entry name" value="Cytochrome P450"/>
    <property type="match status" value="1"/>
</dbReference>
<evidence type="ECO:0000256" key="3">
    <source>
        <dbReference type="ARBA" id="ARBA00022723"/>
    </source>
</evidence>
<dbReference type="GO" id="GO:0004497">
    <property type="term" value="F:monooxygenase activity"/>
    <property type="evidence" value="ECO:0007669"/>
    <property type="project" value="UniProtKB-KW"/>
</dbReference>